<dbReference type="InterPro" id="IPR058690">
    <property type="entry name" value="BrxE"/>
</dbReference>
<dbReference type="NCBIfam" id="NF033448">
    <property type="entry name" value="BREX_6_BrxE"/>
    <property type="match status" value="1"/>
</dbReference>
<reference evidence="1" key="2">
    <citation type="journal article" date="2022" name="Microbiol. Resour. Announc.">
        <title>Metagenome Sequencing to Explore Phylogenomics of Terrestrial Cyanobacteria.</title>
        <authorList>
            <person name="Ward R.D."/>
            <person name="Stajich J.E."/>
            <person name="Johansen J.R."/>
            <person name="Huntemann M."/>
            <person name="Clum A."/>
            <person name="Foster B."/>
            <person name="Foster B."/>
            <person name="Roux S."/>
            <person name="Palaniappan K."/>
            <person name="Varghese N."/>
            <person name="Mukherjee S."/>
            <person name="Reddy T.B.K."/>
            <person name="Daum C."/>
            <person name="Copeland A."/>
            <person name="Chen I.A."/>
            <person name="Ivanova N.N."/>
            <person name="Kyrpides N.C."/>
            <person name="Shapiro N."/>
            <person name="Eloe-Fadrosh E.A."/>
            <person name="Pietrasiak N."/>
        </authorList>
    </citation>
    <scope>NUCLEOTIDE SEQUENCE</scope>
    <source>
        <strain evidence="1">GSE-NOS-MK-12-04C</strain>
    </source>
</reference>
<accession>A0A951QT44</accession>
<gene>
    <name evidence="1" type="primary">brxE</name>
    <name evidence="1" type="ORF">KME60_23670</name>
</gene>
<organism evidence="1 2">
    <name type="scientific">Cyanomargarita calcarea GSE-NOS-MK-12-04C</name>
    <dbReference type="NCBI Taxonomy" id="2839659"/>
    <lineage>
        <taxon>Bacteria</taxon>
        <taxon>Bacillati</taxon>
        <taxon>Cyanobacteriota</taxon>
        <taxon>Cyanophyceae</taxon>
        <taxon>Nostocales</taxon>
        <taxon>Cyanomargaritaceae</taxon>
        <taxon>Cyanomargarita</taxon>
    </lineage>
</organism>
<sequence length="192" mass="21814">MVVVQVANNILDKILALQIMVAWGGEGACEPKRLDWWRTDLIDEYGGGDLFARLLPKTSKWASLEAVRQAAIQVDRRKRQSMTQPDYVRTIFFWGYDVDEQLAQRLAFHKSSGENPLVALEKDISLDIYKSFSQSEFEEAIRIPVDFLVVPNGREIVGDMLSSLEESAKKLAAALLPLSESYPMPFYRLEKS</sequence>
<dbReference type="Pfam" id="PF26412">
    <property type="entry name" value="BrxE"/>
    <property type="match status" value="1"/>
</dbReference>
<reference evidence="1" key="1">
    <citation type="submission" date="2021-05" db="EMBL/GenBank/DDBJ databases">
        <authorList>
            <person name="Pietrasiak N."/>
            <person name="Ward R."/>
            <person name="Stajich J.E."/>
            <person name="Kurbessoian T."/>
        </authorList>
    </citation>
    <scope>NUCLEOTIDE SEQUENCE</scope>
    <source>
        <strain evidence="1">GSE-NOS-MK-12-04C</strain>
    </source>
</reference>
<name>A0A951QT44_9CYAN</name>
<proteinExistence type="predicted"/>
<dbReference type="Proteomes" id="UP000729701">
    <property type="component" value="Unassembled WGS sequence"/>
</dbReference>
<dbReference type="AlphaFoldDB" id="A0A951QT44"/>
<evidence type="ECO:0000313" key="2">
    <source>
        <dbReference type="Proteomes" id="UP000729701"/>
    </source>
</evidence>
<evidence type="ECO:0000313" key="1">
    <source>
        <dbReference type="EMBL" id="MBW4670330.1"/>
    </source>
</evidence>
<dbReference type="EMBL" id="JAHHGZ010000029">
    <property type="protein sequence ID" value="MBW4670330.1"/>
    <property type="molecule type" value="Genomic_DNA"/>
</dbReference>
<dbReference type="NCBIfam" id="NF033447">
    <property type="entry name" value="BrxE_fam"/>
    <property type="match status" value="1"/>
</dbReference>
<comment type="caution">
    <text evidence="1">The sequence shown here is derived from an EMBL/GenBank/DDBJ whole genome shotgun (WGS) entry which is preliminary data.</text>
</comment>
<protein>
    <submittedName>
        <fullName evidence="1">BREX-6 system BrxE protein</fullName>
    </submittedName>
</protein>